<dbReference type="KEGG" id="tfr:BR63_04775"/>
<gene>
    <name evidence="1" type="ORF">BR63_04775</name>
</gene>
<accession>A0A7G6E0S8</accession>
<evidence type="ECO:0000313" key="2">
    <source>
        <dbReference type="Proteomes" id="UP000515847"/>
    </source>
</evidence>
<dbReference type="PANTHER" id="PTHR10443:SF12">
    <property type="entry name" value="DIPEPTIDASE"/>
    <property type="match status" value="1"/>
</dbReference>
<dbReference type="InterPro" id="IPR032466">
    <property type="entry name" value="Metal_Hydrolase"/>
</dbReference>
<dbReference type="AlphaFoldDB" id="A0A7G6E0S8"/>
<evidence type="ECO:0000313" key="1">
    <source>
        <dbReference type="EMBL" id="QNB45682.1"/>
    </source>
</evidence>
<sequence length="356" mass="39929">MLSLFVKQAFFVVSVTYINIVMLKIEGVFMNEYNLNLHHQSLVVDGHCDSILECYKEKRDFIKSGLKGHLDLSRLKQGGVNLQFLALFIEAKYKPYGALCRVLELLDFFYSLKNERGESLQIIKEQKDLLSLNAETVKFLLTVEGGEALEGQLSTLRILFRLGIRSVTLTWNQRNQLGDGVWERESGGGLTTFGKAVIKEMNDLGMLVDVSHLSEGGFWDVISYTTKPIAATHSCCRALHDHPRNLRNEQLEALQKNQGIIGINFYPEFLGREMVTAETVIEHIEYAAGVAGVDHVGLGSDFDGIETTPAGLEDVSKMPLLTELLLQRGWKEEEVRKVLGGNYIRVLQQVLPPAQS</sequence>
<dbReference type="PROSITE" id="PS51365">
    <property type="entry name" value="RENAL_DIPEPTIDASE_2"/>
    <property type="match status" value="1"/>
</dbReference>
<proteinExistence type="predicted"/>
<reference evidence="1 2" key="1">
    <citation type="journal article" date="2019" name="Front. Microbiol.">
        <title>Thermoanaerosceptrum fracticalcis gen. nov. sp. nov., a Novel Fumarate-Fermenting Microorganism From a Deep Fractured Carbonate Aquifer of the US Great Basin.</title>
        <authorList>
            <person name="Hamilton-Brehm S.D."/>
            <person name="Stewart L.E."/>
            <person name="Zavarin M."/>
            <person name="Caldwell M."/>
            <person name="Lawson P.A."/>
            <person name="Onstott T.C."/>
            <person name="Grzymski J."/>
            <person name="Neveux I."/>
            <person name="Lollar B.S."/>
            <person name="Russell C.E."/>
            <person name="Moser D.P."/>
        </authorList>
    </citation>
    <scope>NUCLEOTIDE SEQUENCE [LARGE SCALE GENOMIC DNA]</scope>
    <source>
        <strain evidence="1 2">DRI-13</strain>
    </source>
</reference>
<dbReference type="Gene3D" id="3.20.20.140">
    <property type="entry name" value="Metal-dependent hydrolases"/>
    <property type="match status" value="1"/>
</dbReference>
<dbReference type="Pfam" id="PF01244">
    <property type="entry name" value="Peptidase_M19"/>
    <property type="match status" value="1"/>
</dbReference>
<organism evidence="1 2">
    <name type="scientific">Thermanaerosceptrum fracticalcis</name>
    <dbReference type="NCBI Taxonomy" id="1712410"/>
    <lineage>
        <taxon>Bacteria</taxon>
        <taxon>Bacillati</taxon>
        <taxon>Bacillota</taxon>
        <taxon>Clostridia</taxon>
        <taxon>Eubacteriales</taxon>
        <taxon>Peptococcaceae</taxon>
        <taxon>Thermanaerosceptrum</taxon>
    </lineage>
</organism>
<dbReference type="InterPro" id="IPR008257">
    <property type="entry name" value="Pept_M19"/>
</dbReference>
<dbReference type="PANTHER" id="PTHR10443">
    <property type="entry name" value="MICROSOMAL DIPEPTIDASE"/>
    <property type="match status" value="1"/>
</dbReference>
<dbReference type="GO" id="GO:0006508">
    <property type="term" value="P:proteolysis"/>
    <property type="evidence" value="ECO:0007669"/>
    <property type="project" value="InterPro"/>
</dbReference>
<dbReference type="SUPFAM" id="SSF51556">
    <property type="entry name" value="Metallo-dependent hydrolases"/>
    <property type="match status" value="1"/>
</dbReference>
<keyword evidence="2" id="KW-1185">Reference proteome</keyword>
<name>A0A7G6E0S8_THEFR</name>
<dbReference type="CDD" id="cd01301">
    <property type="entry name" value="rDP_like"/>
    <property type="match status" value="1"/>
</dbReference>
<protein>
    <submittedName>
        <fullName evidence="1">Membrane dipeptidase</fullName>
    </submittedName>
</protein>
<dbReference type="EMBL" id="CP045798">
    <property type="protein sequence ID" value="QNB45682.1"/>
    <property type="molecule type" value="Genomic_DNA"/>
</dbReference>
<dbReference type="GO" id="GO:0070573">
    <property type="term" value="F:metallodipeptidase activity"/>
    <property type="evidence" value="ECO:0007669"/>
    <property type="project" value="InterPro"/>
</dbReference>
<dbReference type="Proteomes" id="UP000515847">
    <property type="component" value="Chromosome"/>
</dbReference>